<dbReference type="PANTHER" id="PTHR30469:SF15">
    <property type="entry name" value="HLYD FAMILY OF SECRETION PROTEINS"/>
    <property type="match status" value="1"/>
</dbReference>
<evidence type="ECO:0000259" key="4">
    <source>
        <dbReference type="Pfam" id="PF25954"/>
    </source>
</evidence>
<dbReference type="Pfam" id="PF25917">
    <property type="entry name" value="BSH_RND"/>
    <property type="match status" value="1"/>
</dbReference>
<keyword evidence="2" id="KW-0175">Coiled coil</keyword>
<evidence type="ECO:0000256" key="1">
    <source>
        <dbReference type="ARBA" id="ARBA00009477"/>
    </source>
</evidence>
<feature type="domain" description="Multidrug resistance protein MdtA-like barrel-sandwich hybrid" evidence="3">
    <location>
        <begin position="95"/>
        <end position="218"/>
    </location>
</feature>
<dbReference type="Gene3D" id="2.40.420.20">
    <property type="match status" value="1"/>
</dbReference>
<dbReference type="PROSITE" id="PS51257">
    <property type="entry name" value="PROKAR_LIPOPROTEIN"/>
    <property type="match status" value="1"/>
</dbReference>
<dbReference type="PANTHER" id="PTHR30469">
    <property type="entry name" value="MULTIDRUG RESISTANCE PROTEIN MDTA"/>
    <property type="match status" value="1"/>
</dbReference>
<protein>
    <submittedName>
        <fullName evidence="6">RND family efflux transporter MFP subunit</fullName>
    </submittedName>
</protein>
<comment type="caution">
    <text evidence="6">The sequence shown here is derived from an EMBL/GenBank/DDBJ whole genome shotgun (WGS) entry which is preliminary data.</text>
</comment>
<dbReference type="RefSeq" id="WP_106134905.1">
    <property type="nucleotide sequence ID" value="NZ_PVTR01000011.1"/>
</dbReference>
<dbReference type="InterPro" id="IPR006143">
    <property type="entry name" value="RND_pump_MFP"/>
</dbReference>
<evidence type="ECO:0000256" key="2">
    <source>
        <dbReference type="SAM" id="Coils"/>
    </source>
</evidence>
<dbReference type="Gene3D" id="2.40.30.170">
    <property type="match status" value="1"/>
</dbReference>
<gene>
    <name evidence="6" type="ORF">CLW00_11180</name>
</gene>
<dbReference type="SUPFAM" id="SSF111369">
    <property type="entry name" value="HlyD-like secretion proteins"/>
    <property type="match status" value="1"/>
</dbReference>
<dbReference type="InterPro" id="IPR058625">
    <property type="entry name" value="MdtA-like_BSH"/>
</dbReference>
<proteinExistence type="inferred from homology"/>
<name>A0A2T0WGA3_9BACT</name>
<dbReference type="GO" id="GO:1990281">
    <property type="term" value="C:efflux pump complex"/>
    <property type="evidence" value="ECO:0007669"/>
    <property type="project" value="TreeGrafter"/>
</dbReference>
<evidence type="ECO:0000313" key="6">
    <source>
        <dbReference type="EMBL" id="PRY85737.1"/>
    </source>
</evidence>
<dbReference type="Pfam" id="PF25954">
    <property type="entry name" value="Beta-barrel_RND_2"/>
    <property type="match status" value="1"/>
</dbReference>
<feature type="coiled-coil region" evidence="2">
    <location>
        <begin position="128"/>
        <end position="186"/>
    </location>
</feature>
<accession>A0A2T0WGA3</accession>
<feature type="coiled-coil region" evidence="2">
    <location>
        <begin position="22"/>
        <end position="52"/>
    </location>
</feature>
<dbReference type="NCBIfam" id="TIGR01730">
    <property type="entry name" value="RND_mfp"/>
    <property type="match status" value="1"/>
</dbReference>
<evidence type="ECO:0000313" key="7">
    <source>
        <dbReference type="Proteomes" id="UP000238157"/>
    </source>
</evidence>
<reference evidence="6 7" key="1">
    <citation type="submission" date="2018-03" db="EMBL/GenBank/DDBJ databases">
        <title>Genomic Encyclopedia of Archaeal and Bacterial Type Strains, Phase II (KMG-II): from individual species to whole genera.</title>
        <authorList>
            <person name="Goeker M."/>
        </authorList>
    </citation>
    <scope>NUCLEOTIDE SEQUENCE [LARGE SCALE GENOMIC DNA]</scope>
    <source>
        <strain evidence="6 7">DSM 27929</strain>
    </source>
</reference>
<sequence length="376" mass="42080">MKTYFPFIIAALILTVASCGSKDDLEAKKENLESKKKEAAALRTSIEALEKEIAEMDPDFARENRKSVLVSTINSKLGQFDHYIEVTGSVLSKKNVSISGEVSGRVQEINAVEGMQVKAGQVLARVDAESILRNIEEVEKQMELARTIFEKQERLWNQQIGTEIQYLEAKNRIESLEKNLASLKTQESRTLIRAPFSGTVETVTIRLGELVQPGTPLFQFVGDSDLFIEADVSERHIGIVSRGDSVDISFPSINETFKTKVSAVGSIINPNNRTFKVEVFLPRMQNVKPNMISVLKIKDYENEAAVTVPNYLILQDTKGDYVFLVKDGKSEKRYVQRGKTYREETEITEGLDGTEVLVDKGFREVGDGFSVNIAQQ</sequence>
<dbReference type="Proteomes" id="UP000238157">
    <property type="component" value="Unassembled WGS sequence"/>
</dbReference>
<dbReference type="InterPro" id="IPR058637">
    <property type="entry name" value="YknX-like_C"/>
</dbReference>
<comment type="similarity">
    <text evidence="1">Belongs to the membrane fusion protein (MFP) (TC 8.A.1) family.</text>
</comment>
<evidence type="ECO:0000259" key="5">
    <source>
        <dbReference type="Pfam" id="PF25989"/>
    </source>
</evidence>
<dbReference type="Gene3D" id="2.40.50.100">
    <property type="match status" value="1"/>
</dbReference>
<feature type="domain" description="YknX-like C-terminal permuted SH3-like" evidence="5">
    <location>
        <begin position="305"/>
        <end position="372"/>
    </location>
</feature>
<dbReference type="Gene3D" id="1.10.287.470">
    <property type="entry name" value="Helix hairpin bin"/>
    <property type="match status" value="1"/>
</dbReference>
<organism evidence="6 7">
    <name type="scientific">Mongoliibacter ruber</name>
    <dbReference type="NCBI Taxonomy" id="1750599"/>
    <lineage>
        <taxon>Bacteria</taxon>
        <taxon>Pseudomonadati</taxon>
        <taxon>Bacteroidota</taxon>
        <taxon>Cytophagia</taxon>
        <taxon>Cytophagales</taxon>
        <taxon>Cyclobacteriaceae</taxon>
        <taxon>Mongoliibacter</taxon>
    </lineage>
</organism>
<dbReference type="OrthoDB" id="9806939at2"/>
<evidence type="ECO:0000259" key="3">
    <source>
        <dbReference type="Pfam" id="PF25917"/>
    </source>
</evidence>
<dbReference type="EMBL" id="PVTR01000011">
    <property type="protein sequence ID" value="PRY85737.1"/>
    <property type="molecule type" value="Genomic_DNA"/>
</dbReference>
<dbReference type="GO" id="GO:0015562">
    <property type="term" value="F:efflux transmembrane transporter activity"/>
    <property type="evidence" value="ECO:0007669"/>
    <property type="project" value="TreeGrafter"/>
</dbReference>
<keyword evidence="7" id="KW-1185">Reference proteome</keyword>
<dbReference type="AlphaFoldDB" id="A0A2T0WGA3"/>
<feature type="domain" description="CusB-like beta-barrel" evidence="4">
    <location>
        <begin position="228"/>
        <end position="297"/>
    </location>
</feature>
<dbReference type="Pfam" id="PF25989">
    <property type="entry name" value="YknX_C"/>
    <property type="match status" value="1"/>
</dbReference>
<dbReference type="InterPro" id="IPR058792">
    <property type="entry name" value="Beta-barrel_RND_2"/>
</dbReference>